<reference evidence="14" key="1">
    <citation type="submission" date="2019-06" db="EMBL/GenBank/DDBJ databases">
        <authorList>
            <consortium name="Wellcome Sanger Institute Data Sharing"/>
        </authorList>
    </citation>
    <scope>NUCLEOTIDE SEQUENCE [LARGE SCALE GENOMIC DNA]</scope>
</reference>
<dbReference type="GO" id="GO:1904115">
    <property type="term" value="C:axon cytoplasm"/>
    <property type="evidence" value="ECO:0007669"/>
    <property type="project" value="GOC"/>
</dbReference>
<dbReference type="FunFam" id="3.40.850.10:FF:000067">
    <property type="entry name" value="Kinesin-like protein"/>
    <property type="match status" value="1"/>
</dbReference>
<evidence type="ECO:0000256" key="6">
    <source>
        <dbReference type="ARBA" id="ARBA00023054"/>
    </source>
</evidence>
<dbReference type="GO" id="GO:0003777">
    <property type="term" value="F:microtubule motor activity"/>
    <property type="evidence" value="ECO:0007669"/>
    <property type="project" value="InterPro"/>
</dbReference>
<dbReference type="AlphaFoldDB" id="A0A672IBX1"/>
<dbReference type="GO" id="GO:0005874">
    <property type="term" value="C:microtubule"/>
    <property type="evidence" value="ECO:0007669"/>
    <property type="project" value="UniProtKB-KW"/>
</dbReference>
<dbReference type="PRINTS" id="PR00380">
    <property type="entry name" value="KINESINHEAVY"/>
</dbReference>
<evidence type="ECO:0000256" key="2">
    <source>
        <dbReference type="ARBA" id="ARBA00022490"/>
    </source>
</evidence>
<keyword evidence="4 9" id="KW-0547">Nucleotide-binding</keyword>
<keyword evidence="15" id="KW-1185">Reference proteome</keyword>
<evidence type="ECO:0000256" key="3">
    <source>
        <dbReference type="ARBA" id="ARBA00022701"/>
    </source>
</evidence>
<feature type="compositionally biased region" description="Basic and acidic residues" evidence="12">
    <location>
        <begin position="376"/>
        <end position="385"/>
    </location>
</feature>
<evidence type="ECO:0000256" key="7">
    <source>
        <dbReference type="ARBA" id="ARBA00023175"/>
    </source>
</evidence>
<comment type="similarity">
    <text evidence="9 10">Belongs to the TRAFAC class myosin-kinesin ATPase superfamily. Kinesin family.</text>
</comment>
<dbReference type="PANTHER" id="PTHR47968">
    <property type="entry name" value="CENTROMERE PROTEIN E"/>
    <property type="match status" value="1"/>
</dbReference>
<evidence type="ECO:0000256" key="1">
    <source>
        <dbReference type="ARBA" id="ARBA00004245"/>
    </source>
</evidence>
<dbReference type="Proteomes" id="UP000472267">
    <property type="component" value="Chromosome 16"/>
</dbReference>
<proteinExistence type="inferred from homology"/>
<evidence type="ECO:0000256" key="4">
    <source>
        <dbReference type="ARBA" id="ARBA00022741"/>
    </source>
</evidence>
<gene>
    <name evidence="14" type="primary">LOC115403065</name>
</gene>
<dbReference type="InterPro" id="IPR019821">
    <property type="entry name" value="Kinesin_motor_CS"/>
</dbReference>
<evidence type="ECO:0000313" key="15">
    <source>
        <dbReference type="Proteomes" id="UP000472267"/>
    </source>
</evidence>
<keyword evidence="3 10" id="KW-0493">Microtubule</keyword>
<dbReference type="CDD" id="cd23649">
    <property type="entry name" value="Khc_CBD_cc"/>
    <property type="match status" value="1"/>
</dbReference>
<keyword evidence="7 9" id="KW-0505">Motor protein</keyword>
<feature type="coiled-coil region" evidence="11">
    <location>
        <begin position="434"/>
        <end position="552"/>
    </location>
</feature>
<feature type="binding site" evidence="9">
    <location>
        <begin position="90"/>
        <end position="97"/>
    </location>
    <ligand>
        <name>ATP</name>
        <dbReference type="ChEBI" id="CHEBI:30616"/>
    </ligand>
</feature>
<keyword evidence="6 11" id="KW-0175">Coiled coil</keyword>
<dbReference type="Gene3D" id="3.40.850.10">
    <property type="entry name" value="Kinesin motor domain"/>
    <property type="match status" value="1"/>
</dbReference>
<dbReference type="GO" id="GO:0007097">
    <property type="term" value="P:nuclear migration"/>
    <property type="evidence" value="ECO:0007669"/>
    <property type="project" value="UniProtKB-ARBA"/>
</dbReference>
<dbReference type="InterPro" id="IPR001752">
    <property type="entry name" value="Kinesin_motor_dom"/>
</dbReference>
<name>A0A672IBX1_SALFA</name>
<evidence type="ECO:0000256" key="8">
    <source>
        <dbReference type="ARBA" id="ARBA00023212"/>
    </source>
</evidence>
<feature type="coiled-coil region" evidence="11">
    <location>
        <begin position="829"/>
        <end position="902"/>
    </location>
</feature>
<dbReference type="GO" id="GO:0048489">
    <property type="term" value="P:synaptic vesicle transport"/>
    <property type="evidence" value="ECO:0007669"/>
    <property type="project" value="UniProtKB-ARBA"/>
</dbReference>
<dbReference type="Gene3D" id="6.10.250.1590">
    <property type="match status" value="1"/>
</dbReference>
<feature type="domain" description="Kinesin motor" evidence="13">
    <location>
        <begin position="13"/>
        <end position="331"/>
    </location>
</feature>
<evidence type="ECO:0000256" key="10">
    <source>
        <dbReference type="RuleBase" id="RU000394"/>
    </source>
</evidence>
<dbReference type="GO" id="GO:0098957">
    <property type="term" value="P:anterograde axonal transport of mitochondrion"/>
    <property type="evidence" value="ECO:0007669"/>
    <property type="project" value="UniProtKB-ARBA"/>
</dbReference>
<dbReference type="GO" id="GO:0030951">
    <property type="term" value="P:establishment or maintenance of microtubule cytoskeleton polarity"/>
    <property type="evidence" value="ECO:0007669"/>
    <property type="project" value="UniProtKB-ARBA"/>
</dbReference>
<reference evidence="14" key="3">
    <citation type="submission" date="2025-09" db="UniProtKB">
        <authorList>
            <consortium name="Ensembl"/>
        </authorList>
    </citation>
    <scope>IDENTIFICATION</scope>
</reference>
<organism evidence="14 15">
    <name type="scientific">Salarias fasciatus</name>
    <name type="common">Jewelled blenny</name>
    <name type="synonym">Blennius fasciatus</name>
    <dbReference type="NCBI Taxonomy" id="181472"/>
    <lineage>
        <taxon>Eukaryota</taxon>
        <taxon>Metazoa</taxon>
        <taxon>Chordata</taxon>
        <taxon>Craniata</taxon>
        <taxon>Vertebrata</taxon>
        <taxon>Euteleostomi</taxon>
        <taxon>Actinopterygii</taxon>
        <taxon>Neopterygii</taxon>
        <taxon>Teleostei</taxon>
        <taxon>Neoteleostei</taxon>
        <taxon>Acanthomorphata</taxon>
        <taxon>Ovalentaria</taxon>
        <taxon>Blenniimorphae</taxon>
        <taxon>Blenniiformes</taxon>
        <taxon>Blennioidei</taxon>
        <taxon>Blenniidae</taxon>
        <taxon>Salariinae</taxon>
        <taxon>Salarias</taxon>
    </lineage>
</organism>
<accession>A0A672IBX1</accession>
<dbReference type="InterPro" id="IPR027640">
    <property type="entry name" value="Kinesin-like_fam"/>
</dbReference>
<evidence type="ECO:0000256" key="12">
    <source>
        <dbReference type="SAM" id="MobiDB-lite"/>
    </source>
</evidence>
<evidence type="ECO:0000256" key="5">
    <source>
        <dbReference type="ARBA" id="ARBA00022840"/>
    </source>
</evidence>
<dbReference type="PROSITE" id="PS00411">
    <property type="entry name" value="KINESIN_MOTOR_1"/>
    <property type="match status" value="1"/>
</dbReference>
<dbReference type="GO" id="GO:0008017">
    <property type="term" value="F:microtubule binding"/>
    <property type="evidence" value="ECO:0007669"/>
    <property type="project" value="InterPro"/>
</dbReference>
<feature type="coiled-coil region" evidence="11">
    <location>
        <begin position="636"/>
        <end position="796"/>
    </location>
</feature>
<evidence type="ECO:0000256" key="9">
    <source>
        <dbReference type="PROSITE-ProRule" id="PRU00283"/>
    </source>
</evidence>
<dbReference type="SUPFAM" id="SSF52540">
    <property type="entry name" value="P-loop containing nucleoside triphosphate hydrolases"/>
    <property type="match status" value="1"/>
</dbReference>
<dbReference type="Ensembl" id="ENSSFAT00005040061.1">
    <property type="protein sequence ID" value="ENSSFAP00005038622.1"/>
    <property type="gene ID" value="ENSSFAG00005019155.1"/>
</dbReference>
<keyword evidence="8" id="KW-0206">Cytoskeleton</keyword>
<reference evidence="14" key="2">
    <citation type="submission" date="2025-08" db="UniProtKB">
        <authorList>
            <consortium name="Ensembl"/>
        </authorList>
    </citation>
    <scope>IDENTIFICATION</scope>
</reference>
<dbReference type="InterPro" id="IPR027417">
    <property type="entry name" value="P-loop_NTPase"/>
</dbReference>
<sequence>MEAPEGGVCGVCGVKVMCRFRPLNEAEQSRGDKSVPKFNGEDTVVVAGKPYVFDRVLPPNSEQIQVYDTCAKQIVRDVLGGYNGTIFAYGQTSSGKTHTMEGTLHDPRLMGIIPRIATDIFDHIYSMDENLEFHIKVSYFEIYLDKIRDLLDVSKTNLAVHEDKNRVPFVKGCTERFVSSPEEVMDVIDEGKANRHVAVTNMNEHSSRSHSIFLINIKQENVETELKLSGKLYLVDLAGSEKVSKTGAEGAVLDEAKNINKSLSALGNVIAALSEGTKTHVPYRDSKMTRILQDSLGGNCRTTIIICCSPSVYNEAETKSTLMFGQRAKTIKNTVSVNLELTAEEWKKKYEKEKEKNRSLSVMIQKLENELKRWRKGEEDRRSVPVEEQLSSRSKKSSSDTPAVADSLAPPPAPLSDEEKTQYETLISDLYQQLDDKDDEINQHSQSCEKLKQQLSDQDELLLSSRQDYERLQDELSRLQKDSDLAKDEVKEVLQALEELAVNYDHKSQEVENQNRRNLQLNEELANKTGSLEAVERELSTLQEISTHHKRRSSEILSQLLRDLGDIGNLLGTTDLRTVGGLMEEEFTTARLYISKMKSEVKSLVSRSKQLDISLMENSSRAEATEKELGSCQLLVTQLQAKLGSLTEDLQRVEQKKRQLEESQDALMEEIAKLHAQGQMHEVTVMDKEKEHMSRLKDAVEMKRTLEEQMENHREVHQKQLSRLRDEIDQTHREVDLSQALQLENRKLQADMDRLRGENHVKDQKLQRLQSLNEKREQAKEDLKGLEDTVAKELQTLTHLRKLFIQDMGTRVSENSDEAGGSLAQRQRIIFLENNLEQLSRVHKQLVRDNADLRCELPKLEKRLRATAERVKALETALRNAKESAVRDRKRYQQEVDRIKEAVRCKNVSRRGQSAQIGERRRRLVRTLVFASACCWPGGSCQGLGPHVPSPPSVFSSWLEAIFSGFFPWCLLDHRRGSLGW</sequence>
<dbReference type="PROSITE" id="PS50067">
    <property type="entry name" value="KINESIN_MOTOR_2"/>
    <property type="match status" value="1"/>
</dbReference>
<keyword evidence="5 9" id="KW-0067">ATP-binding</keyword>
<comment type="subcellular location">
    <subcellularLocation>
        <location evidence="1">Cytoplasm</location>
        <location evidence="1">Cytoskeleton</location>
    </subcellularLocation>
</comment>
<feature type="region of interest" description="Disordered" evidence="12">
    <location>
        <begin position="376"/>
        <end position="418"/>
    </location>
</feature>
<dbReference type="InterPro" id="IPR059182">
    <property type="entry name" value="Khc_C"/>
</dbReference>
<dbReference type="Pfam" id="PF00225">
    <property type="entry name" value="Kinesin"/>
    <property type="match status" value="1"/>
</dbReference>
<dbReference type="GO" id="GO:0007292">
    <property type="term" value="P:female gamete generation"/>
    <property type="evidence" value="ECO:0007669"/>
    <property type="project" value="UniProtKB-ARBA"/>
</dbReference>
<evidence type="ECO:0000313" key="14">
    <source>
        <dbReference type="Ensembl" id="ENSSFAP00005038622.1"/>
    </source>
</evidence>
<evidence type="ECO:0000259" key="13">
    <source>
        <dbReference type="PROSITE" id="PS50067"/>
    </source>
</evidence>
<protein>
    <recommendedName>
        <fullName evidence="10">Kinesin-like protein</fullName>
    </recommendedName>
</protein>
<dbReference type="InterPro" id="IPR036961">
    <property type="entry name" value="Kinesin_motor_dom_sf"/>
</dbReference>
<dbReference type="SMART" id="SM00129">
    <property type="entry name" value="KISc"/>
    <property type="match status" value="1"/>
</dbReference>
<evidence type="ECO:0000256" key="11">
    <source>
        <dbReference type="SAM" id="Coils"/>
    </source>
</evidence>
<dbReference type="GO" id="GO:0032991">
    <property type="term" value="C:protein-containing complex"/>
    <property type="evidence" value="ECO:0007669"/>
    <property type="project" value="UniProtKB-ARBA"/>
</dbReference>
<dbReference type="CDD" id="cd01369">
    <property type="entry name" value="KISc_KHC_KIF5"/>
    <property type="match status" value="1"/>
</dbReference>
<keyword evidence="2" id="KW-0963">Cytoplasm</keyword>
<dbReference type="PANTHER" id="PTHR47968:SF36">
    <property type="entry name" value="KINESIN HEAVY CHAIN ISOFORM X1"/>
    <property type="match status" value="1"/>
</dbReference>
<dbReference type="GO" id="GO:0005524">
    <property type="term" value="F:ATP binding"/>
    <property type="evidence" value="ECO:0007669"/>
    <property type="project" value="UniProtKB-UniRule"/>
</dbReference>